<organism evidence="7 9">
    <name type="scientific">Rotaria sordida</name>
    <dbReference type="NCBI Taxonomy" id="392033"/>
    <lineage>
        <taxon>Eukaryota</taxon>
        <taxon>Metazoa</taxon>
        <taxon>Spiralia</taxon>
        <taxon>Gnathifera</taxon>
        <taxon>Rotifera</taxon>
        <taxon>Eurotatoria</taxon>
        <taxon>Bdelloidea</taxon>
        <taxon>Philodinida</taxon>
        <taxon>Philodinidae</taxon>
        <taxon>Rotaria</taxon>
    </lineage>
</organism>
<evidence type="ECO:0008006" key="10">
    <source>
        <dbReference type="Google" id="ProtNLM"/>
    </source>
</evidence>
<dbReference type="SUPFAM" id="SSF48652">
    <property type="entry name" value="Tetraspanin"/>
    <property type="match status" value="1"/>
</dbReference>
<dbReference type="Proteomes" id="UP000663874">
    <property type="component" value="Unassembled WGS sequence"/>
</dbReference>
<evidence type="ECO:0000256" key="4">
    <source>
        <dbReference type="ARBA" id="ARBA00023136"/>
    </source>
</evidence>
<dbReference type="InterPro" id="IPR008952">
    <property type="entry name" value="Tetraspanin_EC2_sf"/>
</dbReference>
<dbReference type="Proteomes" id="UP000663889">
    <property type="component" value="Unassembled WGS sequence"/>
</dbReference>
<feature type="transmembrane region" description="Helical" evidence="6">
    <location>
        <begin position="48"/>
        <end position="74"/>
    </location>
</feature>
<feature type="compositionally biased region" description="Basic and acidic residues" evidence="5">
    <location>
        <begin position="386"/>
        <end position="397"/>
    </location>
</feature>
<comment type="caution">
    <text evidence="7">The sequence shown here is derived from an EMBL/GenBank/DDBJ whole genome shotgun (WGS) entry which is preliminary data.</text>
</comment>
<dbReference type="CDD" id="cd03127">
    <property type="entry name" value="tetraspanin_LEL"/>
    <property type="match status" value="1"/>
</dbReference>
<accession>A0A813X715</accession>
<feature type="compositionally biased region" description="Low complexity" evidence="5">
    <location>
        <begin position="279"/>
        <end position="310"/>
    </location>
</feature>
<feature type="transmembrane region" description="Helical" evidence="6">
    <location>
        <begin position="81"/>
        <end position="105"/>
    </location>
</feature>
<dbReference type="AlphaFoldDB" id="A0A813X715"/>
<dbReference type="GO" id="GO:0016020">
    <property type="term" value="C:membrane"/>
    <property type="evidence" value="ECO:0007669"/>
    <property type="project" value="UniProtKB-SubCell"/>
</dbReference>
<dbReference type="InterPro" id="IPR018499">
    <property type="entry name" value="Tetraspanin/Peripherin"/>
</dbReference>
<reference evidence="7" key="1">
    <citation type="submission" date="2021-02" db="EMBL/GenBank/DDBJ databases">
        <authorList>
            <person name="Nowell W R."/>
        </authorList>
    </citation>
    <scope>NUCLEOTIDE SEQUENCE</scope>
</reference>
<keyword evidence="2 6" id="KW-0812">Transmembrane</keyword>
<comment type="subcellular location">
    <subcellularLocation>
        <location evidence="1">Membrane</location>
        <topology evidence="1">Multi-pass membrane protein</topology>
    </subcellularLocation>
</comment>
<sequence length="531" mass="60909">MLTFLSKISIILLCILGLTELAFALWSILDHRYKTLAYNLADVGYIDLWILRYLSLCLFISSIITLVMCLILIWGLYSAHVFLFIASTMLVFIIIGQFTISILTFTSKYETRLTLIEQLPKLVITYRQGNDERAKRALDKLQLTFHCCGSDGRLSYQNNVPLSCNMFSIGCLTRTMYFLDSWMDILAYILLFFSLIKLFIILFFYSFLCLYQKHRLKKNRHSINDSFIWRHSSSLDSSLADNLSKKALMSTTITNNDIDDNHDNNYIEKRRILPNEYEPSSSSPSNQQRLNTSIISPSSFNNNNNELTTSYEQYTSRKLSSISERTEKSETDDSEPDLLHLKHYNPKRKAIITAVHQKQYLTPLQKQLPIIKSRRKIIRDDDNDSGVERSSSEKSFDDQNIQKSYTDTSTIINTTTKSKQTNNKSSSSLSFSNVFITSVSQIPTNNDEIQKSLTTSTSLSDNLPSNDIIIMPKPILKKSSPQISLDTIAENYHDKKDISSMYKQTSSLLENIPKPIPRTSLKQSKQDETLV</sequence>
<gene>
    <name evidence="8" type="ORF">FNK824_LOCUS8594</name>
    <name evidence="7" type="ORF">SEV965_LOCUS4000</name>
</gene>
<evidence type="ECO:0000256" key="3">
    <source>
        <dbReference type="ARBA" id="ARBA00022989"/>
    </source>
</evidence>
<dbReference type="EMBL" id="CAJOBE010000854">
    <property type="protein sequence ID" value="CAF3692341.1"/>
    <property type="molecule type" value="Genomic_DNA"/>
</dbReference>
<keyword evidence="3 6" id="KW-1133">Transmembrane helix</keyword>
<evidence type="ECO:0000313" key="7">
    <source>
        <dbReference type="EMBL" id="CAF0868730.1"/>
    </source>
</evidence>
<evidence type="ECO:0000313" key="8">
    <source>
        <dbReference type="EMBL" id="CAF3692341.1"/>
    </source>
</evidence>
<name>A0A813X715_9BILA</name>
<feature type="region of interest" description="Disordered" evidence="5">
    <location>
        <begin position="379"/>
        <end position="402"/>
    </location>
</feature>
<dbReference type="Pfam" id="PF00335">
    <property type="entry name" value="Tetraspanin"/>
    <property type="match status" value="1"/>
</dbReference>
<protein>
    <recommendedName>
        <fullName evidence="10">Tetraspanin</fullName>
    </recommendedName>
</protein>
<evidence type="ECO:0000256" key="1">
    <source>
        <dbReference type="ARBA" id="ARBA00004141"/>
    </source>
</evidence>
<evidence type="ECO:0000256" key="6">
    <source>
        <dbReference type="SAM" id="Phobius"/>
    </source>
</evidence>
<proteinExistence type="predicted"/>
<keyword evidence="4 6" id="KW-0472">Membrane</keyword>
<feature type="compositionally biased region" description="Polar residues" evidence="5">
    <location>
        <begin position="311"/>
        <end position="323"/>
    </location>
</feature>
<evidence type="ECO:0000256" key="5">
    <source>
        <dbReference type="SAM" id="MobiDB-lite"/>
    </source>
</evidence>
<evidence type="ECO:0000313" key="9">
    <source>
        <dbReference type="Proteomes" id="UP000663889"/>
    </source>
</evidence>
<dbReference type="EMBL" id="CAJNOU010000108">
    <property type="protein sequence ID" value="CAF0868730.1"/>
    <property type="molecule type" value="Genomic_DNA"/>
</dbReference>
<feature type="transmembrane region" description="Helical" evidence="6">
    <location>
        <begin position="185"/>
        <end position="211"/>
    </location>
</feature>
<evidence type="ECO:0000256" key="2">
    <source>
        <dbReference type="ARBA" id="ARBA00022692"/>
    </source>
</evidence>
<feature type="region of interest" description="Disordered" evidence="5">
    <location>
        <begin position="276"/>
        <end position="338"/>
    </location>
</feature>
<dbReference type="Gene3D" id="1.10.1450.10">
    <property type="entry name" value="Tetraspanin"/>
    <property type="match status" value="1"/>
</dbReference>